<organism evidence="3 4">
    <name type="scientific">Steinernema glaseri</name>
    <dbReference type="NCBI Taxonomy" id="37863"/>
    <lineage>
        <taxon>Eukaryota</taxon>
        <taxon>Metazoa</taxon>
        <taxon>Ecdysozoa</taxon>
        <taxon>Nematoda</taxon>
        <taxon>Chromadorea</taxon>
        <taxon>Rhabditida</taxon>
        <taxon>Tylenchina</taxon>
        <taxon>Panagrolaimomorpha</taxon>
        <taxon>Strongyloidoidea</taxon>
        <taxon>Steinernematidae</taxon>
        <taxon>Steinernema</taxon>
    </lineage>
</organism>
<feature type="region of interest" description="Disordered" evidence="1">
    <location>
        <begin position="51"/>
        <end position="73"/>
    </location>
</feature>
<evidence type="ECO:0000313" key="3">
    <source>
        <dbReference type="Proteomes" id="UP000095287"/>
    </source>
</evidence>
<protein>
    <submittedName>
        <fullName evidence="4">Cbb3-type cytochrome c oxidase subunit 3</fullName>
    </submittedName>
</protein>
<dbReference type="WBParaSite" id="L893_g8585.t1">
    <property type="protein sequence ID" value="L893_g8585.t1"/>
    <property type="gene ID" value="L893_g8585"/>
</dbReference>
<evidence type="ECO:0000256" key="2">
    <source>
        <dbReference type="SAM" id="Phobius"/>
    </source>
</evidence>
<reference evidence="4" key="1">
    <citation type="submission" date="2016-11" db="UniProtKB">
        <authorList>
            <consortium name="WormBaseParasite"/>
        </authorList>
    </citation>
    <scope>IDENTIFICATION</scope>
</reference>
<keyword evidence="2" id="KW-0812">Transmembrane</keyword>
<keyword evidence="2" id="KW-0472">Membrane</keyword>
<accession>A0A1I8AS20</accession>
<proteinExistence type="predicted"/>
<keyword evidence="3" id="KW-1185">Reference proteome</keyword>
<dbReference type="Proteomes" id="UP000095287">
    <property type="component" value="Unplaced"/>
</dbReference>
<sequence>MISEVMDQRTGYGMSILPSDLYVFAWFVCALLLIVKRKPDFLRHRQERCGMTYNGESTNPDEALPRNPLKDLK</sequence>
<evidence type="ECO:0000256" key="1">
    <source>
        <dbReference type="SAM" id="MobiDB-lite"/>
    </source>
</evidence>
<keyword evidence="2" id="KW-1133">Transmembrane helix</keyword>
<feature type="transmembrane region" description="Helical" evidence="2">
    <location>
        <begin position="12"/>
        <end position="35"/>
    </location>
</feature>
<name>A0A1I8AS20_9BILA</name>
<evidence type="ECO:0000313" key="4">
    <source>
        <dbReference type="WBParaSite" id="L893_g8585.t1"/>
    </source>
</evidence>
<dbReference type="AlphaFoldDB" id="A0A1I8AS20"/>